<feature type="compositionally biased region" description="Polar residues" evidence="5">
    <location>
        <begin position="467"/>
        <end position="513"/>
    </location>
</feature>
<evidence type="ECO:0000256" key="1">
    <source>
        <dbReference type="ARBA" id="ARBA00008779"/>
    </source>
</evidence>
<evidence type="ECO:0000259" key="7">
    <source>
        <dbReference type="Pfam" id="PF00884"/>
    </source>
</evidence>
<keyword evidence="6" id="KW-0732">Signal</keyword>
<evidence type="ECO:0000256" key="4">
    <source>
        <dbReference type="ARBA" id="ARBA00022837"/>
    </source>
</evidence>
<feature type="chain" id="PRO_5042019784" evidence="6">
    <location>
        <begin position="22"/>
        <end position="1141"/>
    </location>
</feature>
<dbReference type="InterPro" id="IPR024607">
    <property type="entry name" value="Sulfatase_CS"/>
</dbReference>
<feature type="compositionally biased region" description="Low complexity" evidence="5">
    <location>
        <begin position="171"/>
        <end position="194"/>
    </location>
</feature>
<keyword evidence="10" id="KW-1185">Reference proteome</keyword>
<proteinExistence type="inferred from homology"/>
<feature type="domain" description="ShKT" evidence="8">
    <location>
        <begin position="78"/>
        <end position="92"/>
    </location>
</feature>
<keyword evidence="2" id="KW-0479">Metal-binding</keyword>
<comment type="similarity">
    <text evidence="1">Belongs to the sulfatase family.</text>
</comment>
<evidence type="ECO:0000313" key="9">
    <source>
        <dbReference type="EMBL" id="GFH48123.1"/>
    </source>
</evidence>
<evidence type="ECO:0000313" key="10">
    <source>
        <dbReference type="Proteomes" id="UP001054902"/>
    </source>
</evidence>
<feature type="compositionally biased region" description="Low complexity" evidence="5">
    <location>
        <begin position="273"/>
        <end position="307"/>
    </location>
</feature>
<dbReference type="PANTHER" id="PTHR42693">
    <property type="entry name" value="ARYLSULFATASE FAMILY MEMBER"/>
    <property type="match status" value="1"/>
</dbReference>
<comment type="caution">
    <text evidence="9">The sequence shown here is derived from an EMBL/GenBank/DDBJ whole genome shotgun (WGS) entry which is preliminary data.</text>
</comment>
<evidence type="ECO:0000256" key="6">
    <source>
        <dbReference type="SAM" id="SignalP"/>
    </source>
</evidence>
<accession>A0AAD3H2X6</accession>
<dbReference type="InterPro" id="IPR050738">
    <property type="entry name" value="Sulfatase"/>
</dbReference>
<dbReference type="InterPro" id="IPR017850">
    <property type="entry name" value="Alkaline_phosphatase_core_sf"/>
</dbReference>
<feature type="compositionally biased region" description="Low complexity" evidence="5">
    <location>
        <begin position="317"/>
        <end position="339"/>
    </location>
</feature>
<dbReference type="PANTHER" id="PTHR42693:SF53">
    <property type="entry name" value="ENDO-4-O-SULFATASE"/>
    <property type="match status" value="1"/>
</dbReference>
<reference evidence="9 10" key="1">
    <citation type="journal article" date="2021" name="Sci. Rep.">
        <title>The genome of the diatom Chaetoceros tenuissimus carries an ancient integrated fragment of an extant virus.</title>
        <authorList>
            <person name="Hongo Y."/>
            <person name="Kimura K."/>
            <person name="Takaki Y."/>
            <person name="Yoshida Y."/>
            <person name="Baba S."/>
            <person name="Kobayashi G."/>
            <person name="Nagasaki K."/>
            <person name="Hano T."/>
            <person name="Tomaru Y."/>
        </authorList>
    </citation>
    <scope>NUCLEOTIDE SEQUENCE [LARGE SCALE GENOMIC DNA]</scope>
    <source>
        <strain evidence="9 10">NIES-3715</strain>
    </source>
</reference>
<feature type="compositionally biased region" description="Low complexity" evidence="5">
    <location>
        <begin position="394"/>
        <end position="416"/>
    </location>
</feature>
<sequence>MNGMYNIFVLTSILCISVVSSNIFDGNDDDSSEIVSTVDMDEPLCKNNRSFVFLYETRKLDCADIQYVEERRVELCVIDEVIKNCPVSCGLCCEDDDEYMFRRDNDMMSGCQWLTKNYANRESRLETYCDTYNNGMMVRYACPKSCGYCKSYIAPSPSTIPTMTLLPSQHPSLDPTTSPSSVPSLVPSSKPTLLASEGPSIEPSLTPSDLPTFSPTLLASSSPSSAPSSIPSTLPSMSPSDQPSSIPSSLPSVSPSFMPSLIPSPFPSEVKSETPSESSIPSSEPSFLPTNHPSFNPSSFPSDIPSNLPSDSVVPTNFPSSSNFPSGKPSESPSVSNEPSPSPSTAPSKIHSGFPSMIPSYSPSKGPSMSPSSIPSSFPSISPSLTHSTMPTQLPSKNPSSIPSPVPSLVASISPSLTHSVAPSRQHSDDPSMAPSSSPSLQPTQEPSTAPTKTESSSPTLEESLVPTLTLSSVPSYEPSTLPSLDPTSRPSEIPSLQISSSPTLLSSQNPSGRPSFEPSVFPSIHPSNQPTLLPSKAPTMSPSSRPTNEPSPQPSSAPSESKPNMIMIMTDEHNLRTLSCYRDYLLSKYPKESVDVWGDVHLDTPNIDSLARDGALFTNFYTVAPLCTPSRSSFLTGLYPQFTGGADQNHGKLDKDILTWSKILQENGYVNAYMGKSHLDGEEKPLWNAEEGREFGFDFNKYRFNRGHWKYFDEVNGSPVEYLMEDEDKFEGRYRENYATDFLFNRGLEYIERRVSKQEPFSLVLSISDPHSPNENRPYFRNLYSDLDFDYPETGRKNMKFDPAPPSFNWINMNEVPIDEVDVFLEEYKERFFLRHMQQYFAMVKCIDFNMGKLLEKIESLGIEDDTMIIFTSDHGDLLGEHADLNKGKPFETSAGIPFIVKFPKLVSPKVIETAYSSVDFTPTILNLMGFSKYEMGAHFQGVDGSAEILSKKTIIGNDDKIVFTMDTGNTPHWFAAIKKGFKLVLHKNDVPWLFDLNQDPDELYNYATSSSHKVIFDELLDASIPMLKDFSVPLTDITNVIFLDHPICIDSKDPIPLGNNKLAFCADIGDDFSEDRCNNWNVRSHCPASCKECCHDSPGKIWVNGSARFCHTLTNQCSNKMIQTFCPGTCEVCDDNGIF</sequence>
<feature type="compositionally biased region" description="Polar residues" evidence="5">
    <location>
        <begin position="441"/>
        <end position="450"/>
    </location>
</feature>
<feature type="compositionally biased region" description="Low complexity" evidence="5">
    <location>
        <begin position="431"/>
        <end position="440"/>
    </location>
</feature>
<dbReference type="PROSITE" id="PS00523">
    <property type="entry name" value="SULFATASE_1"/>
    <property type="match status" value="1"/>
</dbReference>
<dbReference type="SUPFAM" id="SSF53649">
    <property type="entry name" value="Alkaline phosphatase-like"/>
    <property type="match status" value="1"/>
</dbReference>
<evidence type="ECO:0000256" key="3">
    <source>
        <dbReference type="ARBA" id="ARBA00022801"/>
    </source>
</evidence>
<feature type="compositionally biased region" description="Low complexity" evidence="5">
    <location>
        <begin position="359"/>
        <end position="384"/>
    </location>
</feature>
<dbReference type="GO" id="GO:0046872">
    <property type="term" value="F:metal ion binding"/>
    <property type="evidence" value="ECO:0007669"/>
    <property type="project" value="UniProtKB-KW"/>
</dbReference>
<dbReference type="AlphaFoldDB" id="A0AAD3H2X6"/>
<feature type="domain" description="Sulfatase N-terminal" evidence="7">
    <location>
        <begin position="594"/>
        <end position="931"/>
    </location>
</feature>
<feature type="compositionally biased region" description="Low complexity" evidence="5">
    <location>
        <begin position="451"/>
        <end position="465"/>
    </location>
</feature>
<name>A0AAD3H2X6_9STRA</name>
<dbReference type="Proteomes" id="UP001054902">
    <property type="component" value="Unassembled WGS sequence"/>
</dbReference>
<evidence type="ECO:0000256" key="5">
    <source>
        <dbReference type="SAM" id="MobiDB-lite"/>
    </source>
</evidence>
<organism evidence="9 10">
    <name type="scientific">Chaetoceros tenuissimus</name>
    <dbReference type="NCBI Taxonomy" id="426638"/>
    <lineage>
        <taxon>Eukaryota</taxon>
        <taxon>Sar</taxon>
        <taxon>Stramenopiles</taxon>
        <taxon>Ochrophyta</taxon>
        <taxon>Bacillariophyta</taxon>
        <taxon>Coscinodiscophyceae</taxon>
        <taxon>Chaetocerotophycidae</taxon>
        <taxon>Chaetocerotales</taxon>
        <taxon>Chaetocerotaceae</taxon>
        <taxon>Chaetoceros</taxon>
    </lineage>
</organism>
<evidence type="ECO:0000256" key="2">
    <source>
        <dbReference type="ARBA" id="ARBA00022723"/>
    </source>
</evidence>
<gene>
    <name evidence="9" type="ORF">CTEN210_04599</name>
</gene>
<evidence type="ECO:0000259" key="8">
    <source>
        <dbReference type="Pfam" id="PF01549"/>
    </source>
</evidence>
<feature type="compositionally biased region" description="Low complexity" evidence="5">
    <location>
        <begin position="210"/>
        <end position="260"/>
    </location>
</feature>
<dbReference type="Pfam" id="PF00884">
    <property type="entry name" value="Sulfatase"/>
    <property type="match status" value="1"/>
</dbReference>
<feature type="signal peptide" evidence="6">
    <location>
        <begin position="1"/>
        <end position="21"/>
    </location>
</feature>
<dbReference type="EMBL" id="BLLK01000027">
    <property type="protein sequence ID" value="GFH48123.1"/>
    <property type="molecule type" value="Genomic_DNA"/>
</dbReference>
<feature type="compositionally biased region" description="Polar residues" evidence="5">
    <location>
        <begin position="526"/>
        <end position="549"/>
    </location>
</feature>
<dbReference type="Pfam" id="PF01549">
    <property type="entry name" value="ShK"/>
    <property type="match status" value="1"/>
</dbReference>
<protein>
    <submittedName>
        <fullName evidence="9">Sulfatase S1_30</fullName>
    </submittedName>
</protein>
<dbReference type="InterPro" id="IPR000917">
    <property type="entry name" value="Sulfatase_N"/>
</dbReference>
<dbReference type="InterPro" id="IPR003582">
    <property type="entry name" value="ShKT_dom"/>
</dbReference>
<dbReference type="Gene3D" id="3.40.720.10">
    <property type="entry name" value="Alkaline Phosphatase, subunit A"/>
    <property type="match status" value="1"/>
</dbReference>
<keyword evidence="3" id="KW-0378">Hydrolase</keyword>
<keyword evidence="4" id="KW-0106">Calcium</keyword>
<dbReference type="GO" id="GO:0004065">
    <property type="term" value="F:arylsulfatase activity"/>
    <property type="evidence" value="ECO:0007669"/>
    <property type="project" value="TreeGrafter"/>
</dbReference>
<feature type="region of interest" description="Disordered" evidence="5">
    <location>
        <begin position="163"/>
        <end position="563"/>
    </location>
</feature>